<evidence type="ECO:0000313" key="3">
    <source>
        <dbReference type="Proteomes" id="UP001630127"/>
    </source>
</evidence>
<accession>A0ABD3ATX7</accession>
<feature type="region of interest" description="Disordered" evidence="1">
    <location>
        <begin position="40"/>
        <end position="107"/>
    </location>
</feature>
<proteinExistence type="predicted"/>
<sequence>MPLAPTKFPLHTTETQHTEADVQLLTPTTKKILEEISGTSTNALTGHLPGAGVKRNLNFNDTSSNEEQPEPADNKTTSTAKATRQIPGRNALAESPSKKNRDKLKLN</sequence>
<comment type="caution">
    <text evidence="2">The sequence shown here is derived from an EMBL/GenBank/DDBJ whole genome shotgun (WGS) entry which is preliminary data.</text>
</comment>
<reference evidence="2 3" key="1">
    <citation type="submission" date="2024-11" db="EMBL/GenBank/DDBJ databases">
        <title>A near-complete genome assembly of Cinchona calisaya.</title>
        <authorList>
            <person name="Lian D.C."/>
            <person name="Zhao X.W."/>
            <person name="Wei L."/>
        </authorList>
    </citation>
    <scope>NUCLEOTIDE SEQUENCE [LARGE SCALE GENOMIC DNA]</scope>
    <source>
        <tissue evidence="2">Nenye</tissue>
    </source>
</reference>
<feature type="compositionally biased region" description="Basic and acidic residues" evidence="1">
    <location>
        <begin position="96"/>
        <end position="107"/>
    </location>
</feature>
<feature type="region of interest" description="Disordered" evidence="1">
    <location>
        <begin position="1"/>
        <end position="23"/>
    </location>
</feature>
<dbReference type="AlphaFoldDB" id="A0ABD3ATX7"/>
<name>A0ABD3ATX7_9GENT</name>
<feature type="compositionally biased region" description="Polar residues" evidence="1">
    <location>
        <begin position="57"/>
        <end position="66"/>
    </location>
</feature>
<gene>
    <name evidence="2" type="ORF">ACH5RR_003122</name>
</gene>
<evidence type="ECO:0000256" key="1">
    <source>
        <dbReference type="SAM" id="MobiDB-lite"/>
    </source>
</evidence>
<dbReference type="EMBL" id="JBJUIK010000002">
    <property type="protein sequence ID" value="KAL3534661.1"/>
    <property type="molecule type" value="Genomic_DNA"/>
</dbReference>
<organism evidence="2 3">
    <name type="scientific">Cinchona calisaya</name>
    <dbReference type="NCBI Taxonomy" id="153742"/>
    <lineage>
        <taxon>Eukaryota</taxon>
        <taxon>Viridiplantae</taxon>
        <taxon>Streptophyta</taxon>
        <taxon>Embryophyta</taxon>
        <taxon>Tracheophyta</taxon>
        <taxon>Spermatophyta</taxon>
        <taxon>Magnoliopsida</taxon>
        <taxon>eudicotyledons</taxon>
        <taxon>Gunneridae</taxon>
        <taxon>Pentapetalae</taxon>
        <taxon>asterids</taxon>
        <taxon>lamiids</taxon>
        <taxon>Gentianales</taxon>
        <taxon>Rubiaceae</taxon>
        <taxon>Cinchonoideae</taxon>
        <taxon>Cinchoneae</taxon>
        <taxon>Cinchona</taxon>
    </lineage>
</organism>
<dbReference type="Proteomes" id="UP001630127">
    <property type="component" value="Unassembled WGS sequence"/>
</dbReference>
<keyword evidence="3" id="KW-1185">Reference proteome</keyword>
<protein>
    <submittedName>
        <fullName evidence="2">Uncharacterized protein</fullName>
    </submittedName>
</protein>
<evidence type="ECO:0000313" key="2">
    <source>
        <dbReference type="EMBL" id="KAL3534661.1"/>
    </source>
</evidence>